<keyword evidence="5 12" id="KW-0675">Receptor</keyword>
<feature type="transmembrane region" description="Helical" evidence="8">
    <location>
        <begin position="2886"/>
        <end position="2908"/>
    </location>
</feature>
<feature type="transmembrane region" description="Helical" evidence="8">
    <location>
        <begin position="2970"/>
        <end position="2991"/>
    </location>
</feature>
<feature type="region of interest" description="Disordered" evidence="7">
    <location>
        <begin position="1429"/>
        <end position="1448"/>
    </location>
</feature>
<dbReference type="InterPro" id="IPR014821">
    <property type="entry name" value="Ins145_P3_rcpt"/>
</dbReference>
<dbReference type="InterPro" id="IPR005821">
    <property type="entry name" value="Ion_trans_dom"/>
</dbReference>
<evidence type="ECO:0000313" key="12">
    <source>
        <dbReference type="EMBL" id="EAR99593.3"/>
    </source>
</evidence>
<dbReference type="InterPro" id="IPR013662">
    <property type="entry name" value="RIH_assoc-dom"/>
</dbReference>
<evidence type="ECO:0000313" key="13">
    <source>
        <dbReference type="Proteomes" id="UP000009168"/>
    </source>
</evidence>
<dbReference type="InterPro" id="IPR016024">
    <property type="entry name" value="ARM-type_fold"/>
</dbReference>
<gene>
    <name evidence="12" type="ORF">TTHERM_00138560</name>
</gene>
<accession>I7M298</accession>
<protein>
    <submittedName>
        <fullName evidence="12">Inositol 1,4,5-trisphosphate receptor type 3</fullName>
    </submittedName>
</protein>
<dbReference type="Gene3D" id="1.10.287.70">
    <property type="match status" value="1"/>
</dbReference>
<keyword evidence="13" id="KW-1185">Reference proteome</keyword>
<dbReference type="OrthoDB" id="76898at2759"/>
<evidence type="ECO:0000259" key="10">
    <source>
        <dbReference type="Pfam" id="PF08454"/>
    </source>
</evidence>
<feature type="region of interest" description="Disordered" evidence="7">
    <location>
        <begin position="462"/>
        <end position="497"/>
    </location>
</feature>
<evidence type="ECO:0000256" key="3">
    <source>
        <dbReference type="ARBA" id="ARBA00022989"/>
    </source>
</evidence>
<evidence type="ECO:0000256" key="5">
    <source>
        <dbReference type="ARBA" id="ARBA00023170"/>
    </source>
</evidence>
<dbReference type="InterPro" id="IPR015925">
    <property type="entry name" value="Ryanodine_IP3_receptor"/>
</dbReference>
<feature type="compositionally biased region" description="Polar residues" evidence="7">
    <location>
        <begin position="462"/>
        <end position="482"/>
    </location>
</feature>
<dbReference type="Pfam" id="PF00520">
    <property type="entry name" value="Ion_trans"/>
    <property type="match status" value="1"/>
</dbReference>
<dbReference type="SUPFAM" id="SSF100909">
    <property type="entry name" value="IP3 receptor type 1 binding core, domain 2"/>
    <property type="match status" value="1"/>
</dbReference>
<keyword evidence="3 8" id="KW-1133">Transmembrane helix</keyword>
<evidence type="ECO:0000256" key="7">
    <source>
        <dbReference type="SAM" id="MobiDB-lite"/>
    </source>
</evidence>
<dbReference type="SUPFAM" id="SSF48371">
    <property type="entry name" value="ARM repeat"/>
    <property type="match status" value="1"/>
</dbReference>
<dbReference type="Pfam" id="PF08454">
    <property type="entry name" value="RIH_assoc"/>
    <property type="match status" value="1"/>
</dbReference>
<feature type="domain" description="Inositol 1,4,5-trisphosphate/ryanodine receptor" evidence="11">
    <location>
        <begin position="38"/>
        <end position="216"/>
    </location>
</feature>
<evidence type="ECO:0000259" key="11">
    <source>
        <dbReference type="Pfam" id="PF08709"/>
    </source>
</evidence>
<evidence type="ECO:0000256" key="8">
    <source>
        <dbReference type="SAM" id="Phobius"/>
    </source>
</evidence>
<sequence length="3118" mass="366492">MDLQKSFENNQNDYKSLKGQTNYDFGAQKNFIQDKNEAQKYLRFGDYILLQSTEGATRFLSARSLYEQSVFMIQSDDHPFMEYPNLSELIFCIHPKIMYEAAQKFQKFISEGDIQNEVKLNMLQRRVEAENDVNQRRMQKYLGEIVTIGQEIQLYHIHSKAYVKATRGKNSKSSNLFFLKLSDKSSSGTHFNIKINPFLNFKKEGEKITFEDSFYFENIKFKSIITNIELPLVYGIQQNDKTLNSINEIGKIVSANQINTTELANGKKFILDIPLDVPPTLEKVQSFIQYDAGHRRDEISPFKALLHTAYVSTVQLVKQRQLVWGDYVRISHILQKDKKSGVLFSENNVSGTSQEILMETHSVDILSSPENFSSIFQILPPSSDLIGKPLNLEISSEFKYQKIRLRHALSGRYVKFNEEDQLIIGQNYDEYQIFKQKQQILLKKQQQLQQLQYQQQQQQQQNSTSNQISSKSKIGSQVLEQNQEQKKEQVTNDQKGAQKSVFDSISNIFSTNKNTKQNEIQNQNQQQSGKQNQNNNKDGKNQDQQIQIFDQMGNSSYPNYIVTLANEGIQDTIEDDKYNIKQSIFYENGNTANKQAPSDLIEQYSFIICSNSSEENILTTTCVFSIQNQFNHKKLIIDYNDDPLLLINPELVQKDGNYFINSDNFQGVFQPMNSLSRHVYKLKAQFTKKPDYFFFQKVNQKEINDIMSVHSKISQILLISDDSYLNIETQQLFQKAEDDLYGLAQWMCNNNVIDDQRKQQIKQQIKQPLKQRQNLLRELGIIDLIVKIICNIFNQQWMTSDLMKKNYYLRTFINSTIKILELACYENYPNSVYTYQWYFLFKQIILDINVYEDFRFDILINQLFQITLLNVGLKADLNQIIESVNFEDYNLKALNLMTAFCQYNTYREKQEQEQIIETLFENIENREQLFKRLIENDKGEVCLEIKKDENYLELKQKNFDNNSNIIQLQYIVGIIQLFIQLCRGGVWLIDTYINELFPQSYVIFLFESQQVSMRIRSAFLDLFRESYIMRDFQNIQEIKIPTLIHTANDICIESKSLQKLQDLRQNLTTRYFNDSSFGDASPLSPIRRSYNINLKQIVIVFLKEFQNRVQNEYKYCESGVDHQKFLISNVFTKNNHSSLLLLSVLKLTQYIIKRDFYTSLEIDQLNDQIVQILIKSLELVQLIKKYDKKIASSNNTVESENFTIENFEWINFCITLLKDICQYKQNQFLNQFYLAKPDLAYQAKRKEEIKEELDIKNAEKRTNRKKNSNGMLYLKRMQQLMIDKILLKEHSINFMTNNSTPLSEEFIMLLHLWMNLGHQELNTNIMNLVLMLNSSDKIYLQSINDSLTINNQNFSKYEMFLDLYYDLNFEITDYQRVKSNEIEREEAQIKKMSQRIQELIKEVFAINVKYEEIVAMGENLREQDINQKKNQPLSNGTTVIQDRGYNSNRDSAARGLHDVIETYKEHENSINENDQRKFRVQSTQSKQENGILNYLYQQKSSTGGEVNGVGSENGEDIVESSQASGDLKIVNCISPRDINNYFSSPELKEELKHLSIFSQSNQLNEYSQNFTSRYKFNQNGEQIQPFFGNNKENQNENQLGPNQINFRNSQKELSSKQDFDSSNPGSPLRNSKPVYYQLYQGYILDINILMNSQKMMNCIGIQNQLIEILIQISQATTIGKKDNKNQLIYDCLALLNYFILKNNNNQSFLLKSQQFLEEQNGLLKKLIQHSDVQIIELTFLLLKNIYSDNYQILLQIDKKEQHDLIQRLSKKFQENFKKKSNLFCILFIQFLPYLFLLQGKSLIQNQSFVIKQLNENQLDMNQYIFYFANKALESKIPKSDWYLDGGFNIHSTPPSNKNLVTQVKDFDPNSPQNRIFQEPQVKVIQITEDILFLISFLRTFRQIAKNSSSYVNNYIRSLFTIKQISNLIQELDDWWLLKLELLLYLTETYLSSNFIEEEETLELIHLFSVVLAEELYQFEIYLSKQKNLKYDLQFISEMQNIFNETYIGTFPNQPYIQTSFEESYYQFIVLGIFRSLRYFIFKQQDNPDDTFLGIMSQYKEIIEDLQEYINGPNLTKQFVFKRRKNERKKTHRRSSQFFIREVSPAKNNMQVYTEESSLNPQGQQQILFQEVIALLDSVIKKDYIQLVSVKRFRQSTLQKEQRNAFIRQQQVLHSKIIPETDIQIYHNLQSDKLAELVIDIRRRDTQQFQKTLMQYLNVVSNVKEVDSDTRSETLKILRNISNFKKNQTVYEKIQQDLVSIGFMKFLCDAVVSEANPQIKSLYIEGLVDFLDESNILISDSFYDYLLNDEQNDFVHTLKDFLLTNFKQYREYQKAQFDKNENKLLILEDWNEFQANNLSSIQSQIQQEEYLNAIKAKLDKCISIITLIRLCCEDHCGKFQHFFRVQITKNSKLKKNSINMITFICDIFAQFVKRIDKSNLKFGISILETLISLIEGPCIENQRELVSSKILENIEDLMLEIFEKEVDDSEYPKDVLMDFKKNIIRIALSIFEGSGDNYIINKVGQFINPSILYKQMSYYFEEYTNTIQLIGNKHKGVYLEFTKYKIPPKISQKIKLIDNSQQLKRYVFEKYGNIPQSQKNEEMIIIVYKKAHQFLSFSHQCLILLKNLRFQNQDFKQKCKEEKKKQSAQFQKQYKSLTAQCKSIEIVNQFGKLQKVFFPFPQIAGYLSSTKQRRFLEDVNRDSANEKIQGLLSMEDQFMDEMKHFLTLNSKGLYFKLSVLQNFKNTHLIIILITNFFVVSGLDENIKAIENIYGIIQLLSSSCIWLLWAIMELPLDYFSAKRTFQKNKLLSSQSTETKMSISNEKLFIFLKLIKDSHMVYLSLNILFSILGMQASKIFYSFLLIDIIDRSPVLRNVISSVTKNAKPLLLTGILGCILLTIYSNIAYYSYLSETIVYKEDENLPICHSPFACFLFMAGLGLRQDGGVGNILVDPDPYDYSNYVGRYFFDMTFYIFISVLWLNIIFGIIVDAFAELRDEKKEKDKDQESKCFICNMDRDKFENEGLSFYKHRQKEHQLWNYLFFIIHLKQKVQGQFNGTESYVYNKLENGDTTWFPIGKSLKMFKLQGENQFSQEQILQQSIEKLQEKISNVEKQINILKN</sequence>
<feature type="domain" description="RyR/IP3R Homology associated" evidence="10">
    <location>
        <begin position="2377"/>
        <end position="2477"/>
    </location>
</feature>
<dbReference type="RefSeq" id="XP_001019838.3">
    <property type="nucleotide sequence ID" value="XM_001019838.3"/>
</dbReference>
<dbReference type="InParanoid" id="I7M298"/>
<dbReference type="PANTHER" id="PTHR13715:SF99">
    <property type="entry name" value="INOSITOL 1,4,5-TRISPHOSPHATE RECEPTOR-LIKE PROTEIN A"/>
    <property type="match status" value="1"/>
</dbReference>
<organism evidence="12 13">
    <name type="scientific">Tetrahymena thermophila (strain SB210)</name>
    <dbReference type="NCBI Taxonomy" id="312017"/>
    <lineage>
        <taxon>Eukaryota</taxon>
        <taxon>Sar</taxon>
        <taxon>Alveolata</taxon>
        <taxon>Ciliophora</taxon>
        <taxon>Intramacronucleata</taxon>
        <taxon>Oligohymenophorea</taxon>
        <taxon>Hymenostomatida</taxon>
        <taxon>Tetrahymenina</taxon>
        <taxon>Tetrahymenidae</taxon>
        <taxon>Tetrahymena</taxon>
    </lineage>
</organism>
<feature type="coiled-coil region" evidence="6">
    <location>
        <begin position="1375"/>
        <end position="1402"/>
    </location>
</feature>
<reference evidence="13" key="1">
    <citation type="journal article" date="2006" name="PLoS Biol.">
        <title>Macronuclear genome sequence of the ciliate Tetrahymena thermophila, a model eukaryote.</title>
        <authorList>
            <person name="Eisen J.A."/>
            <person name="Coyne R.S."/>
            <person name="Wu M."/>
            <person name="Wu D."/>
            <person name="Thiagarajan M."/>
            <person name="Wortman J.R."/>
            <person name="Badger J.H."/>
            <person name="Ren Q."/>
            <person name="Amedeo P."/>
            <person name="Jones K.M."/>
            <person name="Tallon L.J."/>
            <person name="Delcher A.L."/>
            <person name="Salzberg S.L."/>
            <person name="Silva J.C."/>
            <person name="Haas B.J."/>
            <person name="Majoros W.H."/>
            <person name="Farzad M."/>
            <person name="Carlton J.M."/>
            <person name="Smith R.K. Jr."/>
            <person name="Garg J."/>
            <person name="Pearlman R.E."/>
            <person name="Karrer K.M."/>
            <person name="Sun L."/>
            <person name="Manning G."/>
            <person name="Elde N.C."/>
            <person name="Turkewitz A.P."/>
            <person name="Asai D.J."/>
            <person name="Wilkes D.E."/>
            <person name="Wang Y."/>
            <person name="Cai H."/>
            <person name="Collins K."/>
            <person name="Stewart B.A."/>
            <person name="Lee S.R."/>
            <person name="Wilamowska K."/>
            <person name="Weinberg Z."/>
            <person name="Ruzzo W.L."/>
            <person name="Wloga D."/>
            <person name="Gaertig J."/>
            <person name="Frankel J."/>
            <person name="Tsao C.-C."/>
            <person name="Gorovsky M.A."/>
            <person name="Keeling P.J."/>
            <person name="Waller R.F."/>
            <person name="Patron N.J."/>
            <person name="Cherry J.M."/>
            <person name="Stover N.A."/>
            <person name="Krieger C.J."/>
            <person name="del Toro C."/>
            <person name="Ryder H.F."/>
            <person name="Williamson S.C."/>
            <person name="Barbeau R.A."/>
            <person name="Hamilton E.P."/>
            <person name="Orias E."/>
        </authorList>
    </citation>
    <scope>NUCLEOTIDE SEQUENCE [LARGE SCALE GENOMIC DNA]</scope>
    <source>
        <strain evidence="13">SB210</strain>
    </source>
</reference>
<evidence type="ECO:0000259" key="9">
    <source>
        <dbReference type="Pfam" id="PF00520"/>
    </source>
</evidence>
<feature type="domain" description="Ion transport" evidence="9">
    <location>
        <begin position="2846"/>
        <end position="2997"/>
    </location>
</feature>
<dbReference type="eggNOG" id="KOG3533">
    <property type="taxonomic scope" value="Eukaryota"/>
</dbReference>
<feature type="coiled-coil region" evidence="6">
    <location>
        <begin position="909"/>
        <end position="936"/>
    </location>
</feature>
<keyword evidence="6" id="KW-0175">Coiled coil</keyword>
<name>I7M298_TETTS</name>
<feature type="transmembrane region" description="Helical" evidence="8">
    <location>
        <begin position="2844"/>
        <end position="2866"/>
    </location>
</feature>
<dbReference type="EMBL" id="GG662639">
    <property type="protein sequence ID" value="EAR99593.3"/>
    <property type="molecule type" value="Genomic_DNA"/>
</dbReference>
<dbReference type="KEGG" id="tet:TTHERM_00138560"/>
<dbReference type="InterPro" id="IPR035910">
    <property type="entry name" value="RyR/IP3R_RIH_dom_sf"/>
</dbReference>
<dbReference type="Pfam" id="PF08709">
    <property type="entry name" value="Ins145_P3_rec"/>
    <property type="match status" value="1"/>
</dbReference>
<dbReference type="Proteomes" id="UP000009168">
    <property type="component" value="Unassembled WGS sequence"/>
</dbReference>
<feature type="coiled-coil region" evidence="6">
    <location>
        <begin position="2624"/>
        <end position="2659"/>
    </location>
</feature>
<dbReference type="GO" id="GO:0006816">
    <property type="term" value="P:calcium ion transport"/>
    <property type="evidence" value="ECO:0007669"/>
    <property type="project" value="InterPro"/>
</dbReference>
<evidence type="ECO:0000256" key="6">
    <source>
        <dbReference type="SAM" id="Coils"/>
    </source>
</evidence>
<feature type="transmembrane region" description="Helical" evidence="8">
    <location>
        <begin position="2744"/>
        <end position="2761"/>
    </location>
</feature>
<dbReference type="PANTHER" id="PTHR13715">
    <property type="entry name" value="RYANODINE RECEPTOR AND IP3 RECEPTOR"/>
    <property type="match status" value="1"/>
</dbReference>
<dbReference type="Gene3D" id="2.80.10.50">
    <property type="match status" value="1"/>
</dbReference>
<evidence type="ECO:0000256" key="2">
    <source>
        <dbReference type="ARBA" id="ARBA00022692"/>
    </source>
</evidence>
<dbReference type="GO" id="GO:0005216">
    <property type="term" value="F:monoatomic ion channel activity"/>
    <property type="evidence" value="ECO:0007669"/>
    <property type="project" value="InterPro"/>
</dbReference>
<evidence type="ECO:0000256" key="1">
    <source>
        <dbReference type="ARBA" id="ARBA00004141"/>
    </source>
</evidence>
<feature type="region of interest" description="Disordered" evidence="7">
    <location>
        <begin position="513"/>
        <end position="542"/>
    </location>
</feature>
<feature type="transmembrane region" description="Helical" evidence="8">
    <location>
        <begin position="2773"/>
        <end position="2790"/>
    </location>
</feature>
<dbReference type="GeneID" id="7823455"/>
<dbReference type="GO" id="GO:0016020">
    <property type="term" value="C:membrane"/>
    <property type="evidence" value="ECO:0007669"/>
    <property type="project" value="UniProtKB-SubCell"/>
</dbReference>
<keyword evidence="2 8" id="KW-0812">Transmembrane</keyword>
<proteinExistence type="predicted"/>
<comment type="subcellular location">
    <subcellularLocation>
        <location evidence="1">Membrane</location>
        <topology evidence="1">Multi-pass membrane protein</topology>
    </subcellularLocation>
</comment>
<keyword evidence="4 8" id="KW-0472">Membrane</keyword>
<evidence type="ECO:0000256" key="4">
    <source>
        <dbReference type="ARBA" id="ARBA00023136"/>
    </source>
</evidence>